<dbReference type="Proteomes" id="UP000176774">
    <property type="component" value="Unassembled WGS sequence"/>
</dbReference>
<comment type="caution">
    <text evidence="1">The sequence shown here is derived from an EMBL/GenBank/DDBJ whole genome shotgun (WGS) entry which is preliminary data.</text>
</comment>
<name>A0A1G2ID20_9BACT</name>
<protein>
    <submittedName>
        <fullName evidence="1">Uncharacterized protein</fullName>
    </submittedName>
</protein>
<evidence type="ECO:0000313" key="1">
    <source>
        <dbReference type="EMBL" id="OGZ72624.1"/>
    </source>
</evidence>
<accession>A0A1G2ID20</accession>
<evidence type="ECO:0000313" key="2">
    <source>
        <dbReference type="Proteomes" id="UP000176774"/>
    </source>
</evidence>
<dbReference type="EMBL" id="MHPA01000023">
    <property type="protein sequence ID" value="OGZ72624.1"/>
    <property type="molecule type" value="Genomic_DNA"/>
</dbReference>
<proteinExistence type="predicted"/>
<organism evidence="1 2">
    <name type="scientific">Candidatus Staskawiczbacteria bacterium RIFCSPLOWO2_01_FULL_38_12b</name>
    <dbReference type="NCBI Taxonomy" id="1802214"/>
    <lineage>
        <taxon>Bacteria</taxon>
        <taxon>Candidatus Staskawicziibacteriota</taxon>
    </lineage>
</organism>
<gene>
    <name evidence="1" type="ORF">A2908_04565</name>
</gene>
<reference evidence="1 2" key="1">
    <citation type="journal article" date="2016" name="Nat. Commun.">
        <title>Thousands of microbial genomes shed light on interconnected biogeochemical processes in an aquifer system.</title>
        <authorList>
            <person name="Anantharaman K."/>
            <person name="Brown C.T."/>
            <person name="Hug L.A."/>
            <person name="Sharon I."/>
            <person name="Castelle C.J."/>
            <person name="Probst A.J."/>
            <person name="Thomas B.C."/>
            <person name="Singh A."/>
            <person name="Wilkins M.J."/>
            <person name="Karaoz U."/>
            <person name="Brodie E.L."/>
            <person name="Williams K.H."/>
            <person name="Hubbard S.S."/>
            <person name="Banfield J.F."/>
        </authorList>
    </citation>
    <scope>NUCLEOTIDE SEQUENCE [LARGE SCALE GENOMIC DNA]</scope>
</reference>
<sequence length="82" mass="9272">MTSCFEKPFDVGESSALPQIGQEIAFACFNRSYEGLLQGVVTDARVTEEGQRVEVEYSVPIEDMRAWLPSTSKWKERPLSSR</sequence>
<dbReference type="AlphaFoldDB" id="A0A1G2ID20"/>